<name>A0A7J7M2M0_9MAGN</name>
<keyword evidence="3" id="KW-1185">Reference proteome</keyword>
<accession>A0A7J7M2M0</accession>
<feature type="transmembrane region" description="Helical" evidence="1">
    <location>
        <begin position="140"/>
        <end position="158"/>
    </location>
</feature>
<organism evidence="2 3">
    <name type="scientific">Kingdonia uniflora</name>
    <dbReference type="NCBI Taxonomy" id="39325"/>
    <lineage>
        <taxon>Eukaryota</taxon>
        <taxon>Viridiplantae</taxon>
        <taxon>Streptophyta</taxon>
        <taxon>Embryophyta</taxon>
        <taxon>Tracheophyta</taxon>
        <taxon>Spermatophyta</taxon>
        <taxon>Magnoliopsida</taxon>
        <taxon>Ranunculales</taxon>
        <taxon>Circaeasteraceae</taxon>
        <taxon>Kingdonia</taxon>
    </lineage>
</organism>
<protein>
    <submittedName>
        <fullName evidence="2">Uncharacterized protein</fullName>
    </submittedName>
</protein>
<dbReference type="InterPro" id="IPR023201">
    <property type="entry name" value="SecY_dom_sf"/>
</dbReference>
<dbReference type="AlphaFoldDB" id="A0A7J7M2M0"/>
<evidence type="ECO:0000313" key="3">
    <source>
        <dbReference type="Proteomes" id="UP000541444"/>
    </source>
</evidence>
<keyword evidence="1" id="KW-0472">Membrane</keyword>
<reference evidence="2 3" key="1">
    <citation type="journal article" date="2020" name="IScience">
        <title>Genome Sequencing of the Endangered Kingdonia uniflora (Circaeasteraceae, Ranunculales) Reveals Potential Mechanisms of Evolutionary Specialization.</title>
        <authorList>
            <person name="Sun Y."/>
            <person name="Deng T."/>
            <person name="Zhang A."/>
            <person name="Moore M.J."/>
            <person name="Landis J.B."/>
            <person name="Lin N."/>
            <person name="Zhang H."/>
            <person name="Zhang X."/>
            <person name="Huang J."/>
            <person name="Zhang X."/>
            <person name="Sun H."/>
            <person name="Wang H."/>
        </authorList>
    </citation>
    <scope>NUCLEOTIDE SEQUENCE [LARGE SCALE GENOMIC DNA]</scope>
    <source>
        <strain evidence="2">TB1705</strain>
        <tissue evidence="2">Leaf</tissue>
    </source>
</reference>
<dbReference type="OrthoDB" id="1685453at2759"/>
<evidence type="ECO:0000313" key="2">
    <source>
        <dbReference type="EMBL" id="KAF6149119.1"/>
    </source>
</evidence>
<sequence>MQYQATFTRTPRVELVRHNFHLDLPSSSVSCLPLGNKAAQSLRRHSSLLNKHSLSKLNEKFSVYCSDQLQSNFLDVDATNSQSLHTAFCPPVSNGVTDSLKERRTSSKMFRNKFLNFARLGSIVNGAAESFFKSEIRRRLFVTAVLLIVSRIGYFIPLPGFDRRLIPENYLSFVSGSVGKLLILFLLSSLY</sequence>
<dbReference type="Proteomes" id="UP000541444">
    <property type="component" value="Unassembled WGS sequence"/>
</dbReference>
<feature type="transmembrane region" description="Helical" evidence="1">
    <location>
        <begin position="170"/>
        <end position="190"/>
    </location>
</feature>
<dbReference type="SUPFAM" id="SSF103491">
    <property type="entry name" value="Preprotein translocase SecY subunit"/>
    <property type="match status" value="1"/>
</dbReference>
<evidence type="ECO:0000256" key="1">
    <source>
        <dbReference type="SAM" id="Phobius"/>
    </source>
</evidence>
<proteinExistence type="predicted"/>
<gene>
    <name evidence="2" type="ORF">GIB67_000897</name>
</gene>
<keyword evidence="1" id="KW-1133">Transmembrane helix</keyword>
<comment type="caution">
    <text evidence="2">The sequence shown here is derived from an EMBL/GenBank/DDBJ whole genome shotgun (WGS) entry which is preliminary data.</text>
</comment>
<keyword evidence="1" id="KW-0812">Transmembrane</keyword>
<dbReference type="Gene3D" id="1.10.3370.10">
    <property type="entry name" value="SecY subunit domain"/>
    <property type="match status" value="1"/>
</dbReference>
<dbReference type="EMBL" id="JACGCM010001802">
    <property type="protein sequence ID" value="KAF6149119.1"/>
    <property type="molecule type" value="Genomic_DNA"/>
</dbReference>